<dbReference type="PANTHER" id="PTHR46401">
    <property type="entry name" value="GLYCOSYLTRANSFERASE WBBK-RELATED"/>
    <property type="match status" value="1"/>
</dbReference>
<feature type="domain" description="Glycosyl transferase family 1" evidence="2">
    <location>
        <begin position="190"/>
        <end position="348"/>
    </location>
</feature>
<gene>
    <name evidence="3" type="ORF">SAMN04487911_13511</name>
</gene>
<dbReference type="EMBL" id="FQYX01000035">
    <property type="protein sequence ID" value="SHJ76293.1"/>
    <property type="molecule type" value="Genomic_DNA"/>
</dbReference>
<dbReference type="STRING" id="558155.SAMN04487911_13511"/>
<keyword evidence="1 3" id="KW-0808">Transferase</keyword>
<proteinExistence type="predicted"/>
<dbReference type="AlphaFoldDB" id="A0A1M6LYZ6"/>
<evidence type="ECO:0000313" key="3">
    <source>
        <dbReference type="EMBL" id="SHJ76293.1"/>
    </source>
</evidence>
<dbReference type="GO" id="GO:0016757">
    <property type="term" value="F:glycosyltransferase activity"/>
    <property type="evidence" value="ECO:0007669"/>
    <property type="project" value="InterPro"/>
</dbReference>
<dbReference type="Gene3D" id="3.40.50.2000">
    <property type="entry name" value="Glycogen Phosphorylase B"/>
    <property type="match status" value="2"/>
</dbReference>
<dbReference type="RefSeq" id="WP_072765734.1">
    <property type="nucleotide sequence ID" value="NZ_FQYX01000035.1"/>
</dbReference>
<dbReference type="Pfam" id="PF00534">
    <property type="entry name" value="Glycos_transf_1"/>
    <property type="match status" value="1"/>
</dbReference>
<organism evidence="3 4">
    <name type="scientific">Arenibacter nanhaiticus</name>
    <dbReference type="NCBI Taxonomy" id="558155"/>
    <lineage>
        <taxon>Bacteria</taxon>
        <taxon>Pseudomonadati</taxon>
        <taxon>Bacteroidota</taxon>
        <taxon>Flavobacteriia</taxon>
        <taxon>Flavobacteriales</taxon>
        <taxon>Flavobacteriaceae</taxon>
        <taxon>Arenibacter</taxon>
    </lineage>
</organism>
<keyword evidence="4" id="KW-1185">Reference proteome</keyword>
<dbReference type="PANTHER" id="PTHR46401:SF2">
    <property type="entry name" value="GLYCOSYLTRANSFERASE WBBK-RELATED"/>
    <property type="match status" value="1"/>
</dbReference>
<sequence length="372" mass="42864">MNKKKLLVIHPALAPYRVDFFNSLSEAFVAKYYFFNSNLMNQKFDQKQLQKQLNFKCNYLRKGLNFKGRSLRFGVTKIILNNNPDIIICPEYNPIILLVLSTRFIFNKKFKIHTICDDSLESAINVSFFKKHLRSFLLKRLDGVILTNNTVKEYYLNKLEIKTNLLIFPIIRREDKYILQLKASIETSKKYIKQYNLENKKTFLFVGRLVKIKNIERLLEAFKPVVANYNDVRLIIVGSGEEQSFIKEKIVSLNLENNVVLPGRFEGTELLAWYLTAGVFILPSTSEVFGAVINEALLAGCYVLTSDLAGGASLIRENINGNKFNPYDVNGISNIILTTLLNDNNFRDLGSFKKSRMNITYKDTFNTLIENL</sequence>
<evidence type="ECO:0000259" key="2">
    <source>
        <dbReference type="Pfam" id="PF00534"/>
    </source>
</evidence>
<evidence type="ECO:0000256" key="1">
    <source>
        <dbReference type="ARBA" id="ARBA00022679"/>
    </source>
</evidence>
<evidence type="ECO:0000313" key="4">
    <source>
        <dbReference type="Proteomes" id="UP000184231"/>
    </source>
</evidence>
<protein>
    <submittedName>
        <fullName evidence="3">Glycosyltransferase involved in cell wall bisynthesis</fullName>
    </submittedName>
</protein>
<name>A0A1M6LYZ6_9FLAO</name>
<dbReference type="InterPro" id="IPR001296">
    <property type="entry name" value="Glyco_trans_1"/>
</dbReference>
<accession>A0A1M6LYZ6</accession>
<dbReference type="OrthoDB" id="9771846at2"/>
<dbReference type="GO" id="GO:0009103">
    <property type="term" value="P:lipopolysaccharide biosynthetic process"/>
    <property type="evidence" value="ECO:0007669"/>
    <property type="project" value="TreeGrafter"/>
</dbReference>
<dbReference type="Proteomes" id="UP000184231">
    <property type="component" value="Unassembled WGS sequence"/>
</dbReference>
<reference evidence="3 4" key="1">
    <citation type="submission" date="2016-11" db="EMBL/GenBank/DDBJ databases">
        <authorList>
            <person name="Jaros S."/>
            <person name="Januszkiewicz K."/>
            <person name="Wedrychowicz H."/>
        </authorList>
    </citation>
    <scope>NUCLEOTIDE SEQUENCE [LARGE SCALE GENOMIC DNA]</scope>
    <source>
        <strain evidence="3 4">CGMCC 1.8863</strain>
    </source>
</reference>
<dbReference type="CDD" id="cd03801">
    <property type="entry name" value="GT4_PimA-like"/>
    <property type="match status" value="1"/>
</dbReference>
<dbReference type="SUPFAM" id="SSF53756">
    <property type="entry name" value="UDP-Glycosyltransferase/glycogen phosphorylase"/>
    <property type="match status" value="1"/>
</dbReference>